<dbReference type="GO" id="GO:1990281">
    <property type="term" value="C:efflux pump complex"/>
    <property type="evidence" value="ECO:0007669"/>
    <property type="project" value="TreeGrafter"/>
</dbReference>
<dbReference type="PANTHER" id="PTHR30469">
    <property type="entry name" value="MULTIDRUG RESISTANCE PROTEIN MDTA"/>
    <property type="match status" value="1"/>
</dbReference>
<protein>
    <submittedName>
        <fullName evidence="2">Uncharacterized protein</fullName>
    </submittedName>
</protein>
<gene>
    <name evidence="2" type="ORF">JG30_13490</name>
</gene>
<name>A0A0F4LQS9_9LACO</name>
<feature type="coiled-coil region" evidence="1">
    <location>
        <begin position="97"/>
        <end position="169"/>
    </location>
</feature>
<dbReference type="AlphaFoldDB" id="A0A0F4LQS9"/>
<proteinExistence type="predicted"/>
<dbReference type="Gene3D" id="2.40.50.100">
    <property type="match status" value="1"/>
</dbReference>
<dbReference type="PANTHER" id="PTHR30469:SF15">
    <property type="entry name" value="HLYD FAMILY OF SECRETION PROTEINS"/>
    <property type="match status" value="1"/>
</dbReference>
<dbReference type="STRING" id="1218492.JG30_13490"/>
<evidence type="ECO:0000313" key="3">
    <source>
        <dbReference type="Proteomes" id="UP000033558"/>
    </source>
</evidence>
<evidence type="ECO:0000256" key="1">
    <source>
        <dbReference type="SAM" id="Coils"/>
    </source>
</evidence>
<sequence>MKRKTMWGLMIVGLVVLLGGGIFAWHKAASSANGPRFRVVRLHNNNFAVTGSVQTHRTEKLTPKEGKVQQLFISNGETVTKGQELLSTFDESKTPDVQTAQQAVAKSQRELNQQAQAVNDLKSQLNQTPADDPSYEQTRTQLKEANNSYKGAQADLQDQQNSLATLQKTQTTILQAPYDGVATVDYALDGTPQITIVTNDLQVRGEVTEYDYAKLKVNQPVKIKALANGKQQTAAIDYLANNPAPDSRKNMSKYEFTVPVDNRFMNGQTVNIKIPQDDLRLPFSAVRHGQVFVYRQGRAYQQAVTVQKKAGYYRVKTGLHAGSQVIINPNRHLQDQMKVQIND</sequence>
<dbReference type="HOGENOM" id="CLU_018816_19_1_9"/>
<accession>A0A0F4LQS9</accession>
<organism evidence="2 3">
    <name type="scientific">Bombilactobacillus mellifer</name>
    <dbReference type="NCBI Taxonomy" id="1218492"/>
    <lineage>
        <taxon>Bacteria</taxon>
        <taxon>Bacillati</taxon>
        <taxon>Bacillota</taxon>
        <taxon>Bacilli</taxon>
        <taxon>Lactobacillales</taxon>
        <taxon>Lactobacillaceae</taxon>
        <taxon>Bombilactobacillus</taxon>
    </lineage>
</organism>
<dbReference type="EMBL" id="JXJQ01000010">
    <property type="protein sequence ID" value="KJY60664.1"/>
    <property type="molecule type" value="Genomic_DNA"/>
</dbReference>
<dbReference type="OrthoDB" id="2142598at2"/>
<dbReference type="SUPFAM" id="SSF111369">
    <property type="entry name" value="HlyD-like secretion proteins"/>
    <property type="match status" value="1"/>
</dbReference>
<reference evidence="2 3" key="1">
    <citation type="submission" date="2015-01" db="EMBL/GenBank/DDBJ databases">
        <title>Comparative genomics of the lactic acid bacteria isolated from the honey bee gut.</title>
        <authorList>
            <person name="Ellegaard K.M."/>
            <person name="Tamarit D."/>
            <person name="Javelind E."/>
            <person name="Olofsson T."/>
            <person name="Andersson S.G."/>
            <person name="Vasquez A."/>
        </authorList>
    </citation>
    <scope>NUCLEOTIDE SEQUENCE [LARGE SCALE GENOMIC DNA]</scope>
    <source>
        <strain evidence="2 3">Bin4</strain>
    </source>
</reference>
<dbReference type="Gene3D" id="1.10.287.470">
    <property type="entry name" value="Helix hairpin bin"/>
    <property type="match status" value="1"/>
</dbReference>
<dbReference type="GO" id="GO:0015562">
    <property type="term" value="F:efflux transmembrane transporter activity"/>
    <property type="evidence" value="ECO:0007669"/>
    <property type="project" value="TreeGrafter"/>
</dbReference>
<evidence type="ECO:0000313" key="2">
    <source>
        <dbReference type="EMBL" id="KJY60664.1"/>
    </source>
</evidence>
<dbReference type="Gene3D" id="2.40.420.20">
    <property type="match status" value="1"/>
</dbReference>
<dbReference type="PATRIC" id="fig|1218492.5.peg.1400"/>
<keyword evidence="3" id="KW-1185">Reference proteome</keyword>
<keyword evidence="1" id="KW-0175">Coiled coil</keyword>
<dbReference type="RefSeq" id="WP_046317408.1">
    <property type="nucleotide sequence ID" value="NZ_JBHSZT010000005.1"/>
</dbReference>
<comment type="caution">
    <text evidence="2">The sequence shown here is derived from an EMBL/GenBank/DDBJ whole genome shotgun (WGS) entry which is preliminary data.</text>
</comment>
<dbReference type="Proteomes" id="UP000033558">
    <property type="component" value="Unassembled WGS sequence"/>
</dbReference>